<feature type="transmembrane region" description="Helical" evidence="1">
    <location>
        <begin position="43"/>
        <end position="61"/>
    </location>
</feature>
<gene>
    <name evidence="2" type="ORF">JM64_02245</name>
</gene>
<evidence type="ECO:0000256" key="1">
    <source>
        <dbReference type="SAM" id="Phobius"/>
    </source>
</evidence>
<proteinExistence type="predicted"/>
<evidence type="ECO:0000313" key="2">
    <source>
        <dbReference type="EMBL" id="ANE40950.1"/>
    </source>
</evidence>
<keyword evidence="1" id="KW-0812">Transmembrane</keyword>
<feature type="transmembrane region" description="Helical" evidence="1">
    <location>
        <begin position="67"/>
        <end position="90"/>
    </location>
</feature>
<accession>A0A172T1U4</accession>
<feature type="transmembrane region" description="Helical" evidence="1">
    <location>
        <begin position="146"/>
        <end position="162"/>
    </location>
</feature>
<dbReference type="OrthoDB" id="47334at2"/>
<dbReference type="KEGG" id="fng:JM64_02245"/>
<dbReference type="Proteomes" id="UP000077096">
    <property type="component" value="Chromosome"/>
</dbReference>
<feature type="transmembrane region" description="Helical" evidence="1">
    <location>
        <begin position="120"/>
        <end position="140"/>
    </location>
</feature>
<keyword evidence="1" id="KW-0472">Membrane</keyword>
<evidence type="ECO:0000313" key="3">
    <source>
        <dbReference type="Proteomes" id="UP000077096"/>
    </source>
</evidence>
<sequence length="163" mass="18610">MIKTFLNIIFGSLISTLIGSFFAVVISFGVISKRPRFRYQTLYFFNDIMTLGLLTLLWYYVDNLIIAFALFAMLSTVFLIYKLLVGVYSIDRRFTLLILSLGASHNEYSLFILERNLGKLFANLLKFYVLCLIGFLVSLTNYASDIGFFSLIVGLILTLFQAD</sequence>
<reference evidence="2 3" key="1">
    <citation type="submission" date="2014-08" db="EMBL/GenBank/DDBJ databases">
        <title>Fervidobacterium pennivorans DYC genome.</title>
        <authorList>
            <person name="Wushke S."/>
        </authorList>
    </citation>
    <scope>NUCLEOTIDE SEQUENCE [LARGE SCALE GENOMIC DNA]</scope>
    <source>
        <strain evidence="2 3">DYC</strain>
    </source>
</reference>
<organism evidence="2 3">
    <name type="scientific">Fervidobacterium pennivorans</name>
    <dbReference type="NCBI Taxonomy" id="93466"/>
    <lineage>
        <taxon>Bacteria</taxon>
        <taxon>Thermotogati</taxon>
        <taxon>Thermotogota</taxon>
        <taxon>Thermotogae</taxon>
        <taxon>Thermotogales</taxon>
        <taxon>Fervidobacteriaceae</taxon>
        <taxon>Fervidobacterium</taxon>
    </lineage>
</organism>
<protein>
    <submittedName>
        <fullName evidence="2">Uncharacterized protein</fullName>
    </submittedName>
</protein>
<feature type="transmembrane region" description="Helical" evidence="1">
    <location>
        <begin position="6"/>
        <end position="31"/>
    </location>
</feature>
<dbReference type="PATRIC" id="fig|93466.3.peg.500"/>
<keyword evidence="1" id="KW-1133">Transmembrane helix</keyword>
<dbReference type="EMBL" id="CP011393">
    <property type="protein sequence ID" value="ANE40950.1"/>
    <property type="molecule type" value="Genomic_DNA"/>
</dbReference>
<dbReference type="AlphaFoldDB" id="A0A172T1U4"/>
<name>A0A172T1U4_FERPE</name>